<dbReference type="PANTHER" id="PTHR47619">
    <property type="entry name" value="METALLO-HYDROLASE YYCJ-RELATED"/>
    <property type="match status" value="1"/>
</dbReference>
<sequence>MRMMTIASGSSGNCIYIGSNNTHILIDAGVSKKKIIEGLKAADLSIDDISGIFVTHEHSDHIKGLGVLTRKKEIPIYATEGTLKGIKGSTSLGEMPSDIFNPINADHDIYIDDLCIHSFRTSHDANEPTAYTVTCGKNKMGVITDLGKYDDYIIDNLKGTTSILIEANHDINMLQVGSYPYYLKQRILGDKGHLSNESSGRLLCELLNDDLKSIMLGHLSKENNYERLAYETVRLELDMGDNEYKASDFAMSVAPRDIHSEIFEI</sequence>
<feature type="domain" description="Metallo-beta-lactamase" evidence="1">
    <location>
        <begin position="11"/>
        <end position="186"/>
    </location>
</feature>
<gene>
    <name evidence="2" type="ORF">SAMN05421659_11666</name>
</gene>
<evidence type="ECO:0000313" key="3">
    <source>
        <dbReference type="Proteomes" id="UP000199701"/>
    </source>
</evidence>
<evidence type="ECO:0000259" key="1">
    <source>
        <dbReference type="SMART" id="SM00849"/>
    </source>
</evidence>
<dbReference type="OrthoDB" id="9781189at2"/>
<dbReference type="SMART" id="SM00849">
    <property type="entry name" value="Lactamase_B"/>
    <property type="match status" value="1"/>
</dbReference>
<dbReference type="RefSeq" id="WP_092456493.1">
    <property type="nucleotide sequence ID" value="NZ_FOJI01000016.1"/>
</dbReference>
<organism evidence="2 3">
    <name type="scientific">[Clostridium] fimetarium</name>
    <dbReference type="NCBI Taxonomy" id="99656"/>
    <lineage>
        <taxon>Bacteria</taxon>
        <taxon>Bacillati</taxon>
        <taxon>Bacillota</taxon>
        <taxon>Clostridia</taxon>
        <taxon>Lachnospirales</taxon>
        <taxon>Lachnospiraceae</taxon>
    </lineage>
</organism>
<dbReference type="InterPro" id="IPR036866">
    <property type="entry name" value="RibonucZ/Hydroxyglut_hydro"/>
</dbReference>
<protein>
    <submittedName>
        <fullName evidence="2">Phosphoribosyl 1,2-cyclic phosphodiesterase</fullName>
    </submittedName>
</protein>
<reference evidence="2 3" key="1">
    <citation type="submission" date="2016-10" db="EMBL/GenBank/DDBJ databases">
        <authorList>
            <person name="de Groot N.N."/>
        </authorList>
    </citation>
    <scope>NUCLEOTIDE SEQUENCE [LARGE SCALE GENOMIC DNA]</scope>
    <source>
        <strain evidence="2 3">DSM 9179</strain>
    </source>
</reference>
<dbReference type="PANTHER" id="PTHR47619:SF1">
    <property type="entry name" value="EXODEOXYRIBONUCLEASE WALJ"/>
    <property type="match status" value="1"/>
</dbReference>
<dbReference type="Gene3D" id="3.60.15.10">
    <property type="entry name" value="Ribonuclease Z/Hydroxyacylglutathione hydrolase-like"/>
    <property type="match status" value="1"/>
</dbReference>
<name>A0A1I0RKP3_9FIRM</name>
<dbReference type="Pfam" id="PF12706">
    <property type="entry name" value="Lactamase_B_2"/>
    <property type="match status" value="1"/>
</dbReference>
<dbReference type="InterPro" id="IPR001279">
    <property type="entry name" value="Metallo-B-lactamas"/>
</dbReference>
<proteinExistence type="predicted"/>
<keyword evidence="3" id="KW-1185">Reference proteome</keyword>
<dbReference type="InterPro" id="IPR052533">
    <property type="entry name" value="WalJ/YycJ-like"/>
</dbReference>
<dbReference type="AlphaFoldDB" id="A0A1I0RKP3"/>
<dbReference type="EMBL" id="FOJI01000016">
    <property type="protein sequence ID" value="SEW40877.1"/>
    <property type="molecule type" value="Genomic_DNA"/>
</dbReference>
<dbReference type="Proteomes" id="UP000199701">
    <property type="component" value="Unassembled WGS sequence"/>
</dbReference>
<evidence type="ECO:0000313" key="2">
    <source>
        <dbReference type="EMBL" id="SEW40877.1"/>
    </source>
</evidence>
<dbReference type="SUPFAM" id="SSF56281">
    <property type="entry name" value="Metallo-hydrolase/oxidoreductase"/>
    <property type="match status" value="1"/>
</dbReference>
<accession>A0A1I0RKP3</accession>
<dbReference type="STRING" id="99656.SAMN05421659_11666"/>